<dbReference type="InterPro" id="IPR058913">
    <property type="entry name" value="Integrase_dom_put"/>
</dbReference>
<comment type="caution">
    <text evidence="2">The sequence shown here is derived from an EMBL/GenBank/DDBJ whole genome shotgun (WGS) entry which is preliminary data.</text>
</comment>
<dbReference type="PANTHER" id="PTHR46791:SF5">
    <property type="entry name" value="CLR5 DOMAIN-CONTAINING PROTEIN-RELATED"/>
    <property type="match status" value="1"/>
</dbReference>
<organism evidence="2 3">
    <name type="scientific">Daphnia galeata</name>
    <dbReference type="NCBI Taxonomy" id="27404"/>
    <lineage>
        <taxon>Eukaryota</taxon>
        <taxon>Metazoa</taxon>
        <taxon>Ecdysozoa</taxon>
        <taxon>Arthropoda</taxon>
        <taxon>Crustacea</taxon>
        <taxon>Branchiopoda</taxon>
        <taxon>Diplostraca</taxon>
        <taxon>Cladocera</taxon>
        <taxon>Anomopoda</taxon>
        <taxon>Daphniidae</taxon>
        <taxon>Daphnia</taxon>
    </lineage>
</organism>
<protein>
    <recommendedName>
        <fullName evidence="1">Integrase core domain-containing protein</fullName>
    </recommendedName>
</protein>
<proteinExistence type="predicted"/>
<accession>A0A8J2SBM7</accession>
<keyword evidence="3" id="KW-1185">Reference proteome</keyword>
<gene>
    <name evidence="2" type="ORF">DGAL_LOCUS16400</name>
</gene>
<dbReference type="Proteomes" id="UP000789390">
    <property type="component" value="Unassembled WGS sequence"/>
</dbReference>
<name>A0A8J2SBM7_9CRUS</name>
<evidence type="ECO:0000259" key="1">
    <source>
        <dbReference type="Pfam" id="PF24764"/>
    </source>
</evidence>
<sequence>MDNMELELQIKRYINLGFLVWEIAEELNMPYRSLRKFMARRHITVRESYSLISAEALQVLIYEICTENPRLGVKMVLNRLHAMGHRVQRTRVRDAMALLFGQRQRNRRLKRRVYSVRAPLSVIHFDGNHNLIMWRFVFHGGIDGFSRLIFFLQVANNNRSRSGVRKYGVPSRVRADHGGENVLVGQFMLIHRGLNRGSFMTGRSVHNQRIERLWQDVWNSCTSVFYELFTKMERKGILSRLSELDLYCLHVIFLPIIQQHVDEFVDAWNLHSIRTAPSSMSPIRMFVRGLTSLRRRSISEGRRFTELLQDIDFEQYIEEDPSINAESVEVPEIEFEISRREERRLRRKYGRLLCRLPIAVKKYRRLRREVLEMTEN</sequence>
<dbReference type="AlphaFoldDB" id="A0A8J2SBM7"/>
<reference evidence="2" key="1">
    <citation type="submission" date="2021-11" db="EMBL/GenBank/DDBJ databases">
        <authorList>
            <person name="Schell T."/>
        </authorList>
    </citation>
    <scope>NUCLEOTIDE SEQUENCE</scope>
    <source>
        <strain evidence="2">M5</strain>
    </source>
</reference>
<dbReference type="Pfam" id="PF24764">
    <property type="entry name" value="rva_4"/>
    <property type="match status" value="1"/>
</dbReference>
<dbReference type="PANTHER" id="PTHR46791">
    <property type="entry name" value="EXPRESSED PROTEIN"/>
    <property type="match status" value="1"/>
</dbReference>
<evidence type="ECO:0000313" key="2">
    <source>
        <dbReference type="EMBL" id="CAH0112631.1"/>
    </source>
</evidence>
<dbReference type="OrthoDB" id="6767432at2759"/>
<feature type="domain" description="Integrase core" evidence="1">
    <location>
        <begin position="113"/>
        <end position="292"/>
    </location>
</feature>
<dbReference type="EMBL" id="CAKKLH010000329">
    <property type="protein sequence ID" value="CAH0112631.1"/>
    <property type="molecule type" value="Genomic_DNA"/>
</dbReference>
<evidence type="ECO:0000313" key="3">
    <source>
        <dbReference type="Proteomes" id="UP000789390"/>
    </source>
</evidence>